<evidence type="ECO:0000313" key="2">
    <source>
        <dbReference type="Proteomes" id="UP000029223"/>
    </source>
</evidence>
<sequence>MGNDDCRACWWYQPESYQNGVVMSGTSYLKTLLAIGMAYQGRAL</sequence>
<proteinExistence type="predicted"/>
<name>A0ABQ0J7N1_9VIBR</name>
<gene>
    <name evidence="1" type="ORF">JCM19239_7384</name>
</gene>
<protein>
    <submittedName>
        <fullName evidence="1">Uncharacterized protein</fullName>
    </submittedName>
</protein>
<comment type="caution">
    <text evidence="1">The sequence shown here is derived from an EMBL/GenBank/DDBJ whole genome shotgun (WGS) entry which is preliminary data.</text>
</comment>
<dbReference type="Proteomes" id="UP000029223">
    <property type="component" value="Unassembled WGS sequence"/>
</dbReference>
<evidence type="ECO:0000313" key="1">
    <source>
        <dbReference type="EMBL" id="GAL24784.1"/>
    </source>
</evidence>
<reference evidence="2" key="1">
    <citation type="submission" date="2014-09" db="EMBL/GenBank/DDBJ databases">
        <title>Vibrio variabilis JCM 19239. (C206) whole genome shotgun sequence.</title>
        <authorList>
            <person name="Sawabe T."/>
            <person name="Meirelles P."/>
            <person name="Nakanishi M."/>
            <person name="Sayaka M."/>
            <person name="Hattori M."/>
            <person name="Ohkuma M."/>
        </authorList>
    </citation>
    <scope>NUCLEOTIDE SEQUENCE [LARGE SCALE GENOMIC DNA]</scope>
    <source>
        <strain evidence="2">JCM 19239</strain>
    </source>
</reference>
<keyword evidence="2" id="KW-1185">Reference proteome</keyword>
<organism evidence="1 2">
    <name type="scientific">Vibrio variabilis</name>
    <dbReference type="NCBI Taxonomy" id="990271"/>
    <lineage>
        <taxon>Bacteria</taxon>
        <taxon>Pseudomonadati</taxon>
        <taxon>Pseudomonadota</taxon>
        <taxon>Gammaproteobacteria</taxon>
        <taxon>Vibrionales</taxon>
        <taxon>Vibrionaceae</taxon>
        <taxon>Vibrio</taxon>
    </lineage>
</organism>
<accession>A0ABQ0J7N1</accession>
<dbReference type="EMBL" id="BBMS01000005">
    <property type="protein sequence ID" value="GAL24784.1"/>
    <property type="molecule type" value="Genomic_DNA"/>
</dbReference>